<keyword evidence="2" id="KW-1185">Reference proteome</keyword>
<dbReference type="PROSITE" id="PS51257">
    <property type="entry name" value="PROKAR_LIPOPROTEIN"/>
    <property type="match status" value="1"/>
</dbReference>
<dbReference type="KEGG" id="vg:40088609"/>
<evidence type="ECO:0000313" key="2">
    <source>
        <dbReference type="Proteomes" id="UP000223025"/>
    </source>
</evidence>
<evidence type="ECO:0000313" key="1">
    <source>
        <dbReference type="EMBL" id="AUZ95365.1"/>
    </source>
</evidence>
<dbReference type="Proteomes" id="UP000223025">
    <property type="component" value="Segment"/>
</dbReference>
<proteinExistence type="predicted"/>
<evidence type="ECO:0008006" key="3">
    <source>
        <dbReference type="Google" id="ProtNLM"/>
    </source>
</evidence>
<name>A0A2L0V0S0_9CAUD</name>
<protein>
    <recommendedName>
        <fullName evidence="3">Lipoprotein</fullName>
    </recommendedName>
</protein>
<reference evidence="1 2" key="1">
    <citation type="submission" date="2017-06" db="EMBL/GenBank/DDBJ databases">
        <authorList>
            <person name="Kim H.J."/>
            <person name="Triplett B.A."/>
        </authorList>
    </citation>
    <scope>NUCLEOTIDE SEQUENCE [LARGE SCALE GENOMIC DNA]</scope>
</reference>
<organism evidence="1 2">
    <name type="scientific">Agrobacterium phage Atu_ph07</name>
    <dbReference type="NCBI Taxonomy" id="2024264"/>
    <lineage>
        <taxon>Viruses</taxon>
        <taxon>Duplodnaviria</taxon>
        <taxon>Heunggongvirae</taxon>
        <taxon>Uroviricota</taxon>
        <taxon>Caudoviricetes</taxon>
        <taxon>Polybotosvirus</taxon>
        <taxon>Polybotosvirus Atuph07</taxon>
    </lineage>
</organism>
<accession>A0A2L0V0S0</accession>
<dbReference type="EMBL" id="MF403008">
    <property type="protein sequence ID" value="AUZ95365.1"/>
    <property type="molecule type" value="Genomic_DNA"/>
</dbReference>
<sequence>MKNVILAIIGTVVLSSCTVYVDGVEPVYDHRVYVNRYEYRPYVNREYGPRYGSYGNPYQRRYFERCGYHCVR</sequence>
<dbReference type="RefSeq" id="YP_009612271.1">
    <property type="nucleotide sequence ID" value="NC_042013.1"/>
</dbReference>
<dbReference type="GeneID" id="40088609"/>